<feature type="compositionally biased region" description="Gly residues" evidence="2">
    <location>
        <begin position="1305"/>
        <end position="1334"/>
    </location>
</feature>
<feature type="coiled-coil region" evidence="1">
    <location>
        <begin position="54"/>
        <end position="81"/>
    </location>
</feature>
<dbReference type="SUPFAM" id="SSF52949">
    <property type="entry name" value="Macro domain-like"/>
    <property type="match status" value="1"/>
</dbReference>
<feature type="compositionally biased region" description="Low complexity" evidence="2">
    <location>
        <begin position="1335"/>
        <end position="1370"/>
    </location>
</feature>
<dbReference type="EMBL" id="CAMKVN010004098">
    <property type="protein sequence ID" value="CAI2186351.1"/>
    <property type="molecule type" value="Genomic_DNA"/>
</dbReference>
<comment type="caution">
    <text evidence="3">The sequence shown here is derived from an EMBL/GenBank/DDBJ whole genome shotgun (WGS) entry which is preliminary data.</text>
</comment>
<evidence type="ECO:0000256" key="1">
    <source>
        <dbReference type="SAM" id="Coils"/>
    </source>
</evidence>
<dbReference type="Pfam" id="PF08761">
    <property type="entry name" value="dUTPase_2"/>
    <property type="match status" value="1"/>
</dbReference>
<organism evidence="3 4">
    <name type="scientific">Funneliformis geosporum</name>
    <dbReference type="NCBI Taxonomy" id="1117311"/>
    <lineage>
        <taxon>Eukaryota</taxon>
        <taxon>Fungi</taxon>
        <taxon>Fungi incertae sedis</taxon>
        <taxon>Mucoromycota</taxon>
        <taxon>Glomeromycotina</taxon>
        <taxon>Glomeromycetes</taxon>
        <taxon>Glomerales</taxon>
        <taxon>Glomeraceae</taxon>
        <taxon>Funneliformis</taxon>
    </lineage>
</organism>
<gene>
    <name evidence="3" type="ORF">FWILDA_LOCUS12531</name>
</gene>
<evidence type="ECO:0000313" key="4">
    <source>
        <dbReference type="Proteomes" id="UP001153678"/>
    </source>
</evidence>
<protein>
    <submittedName>
        <fullName evidence="3">393_t:CDS:1</fullName>
    </submittedName>
</protein>
<keyword evidence="4" id="KW-1185">Reference proteome</keyword>
<keyword evidence="1" id="KW-0175">Coiled coil</keyword>
<dbReference type="Gene3D" id="3.40.220.10">
    <property type="entry name" value="Leucine Aminopeptidase, subunit E, domain 1"/>
    <property type="match status" value="1"/>
</dbReference>
<dbReference type="InterPro" id="IPR043472">
    <property type="entry name" value="Macro_dom-like"/>
</dbReference>
<evidence type="ECO:0000256" key="2">
    <source>
        <dbReference type="SAM" id="MobiDB-lite"/>
    </source>
</evidence>
<dbReference type="Proteomes" id="UP001153678">
    <property type="component" value="Unassembled WGS sequence"/>
</dbReference>
<accession>A0A9W4X0L1</accession>
<feature type="compositionally biased region" description="Low complexity" evidence="2">
    <location>
        <begin position="1251"/>
        <end position="1304"/>
    </location>
</feature>
<dbReference type="CDD" id="cd11527">
    <property type="entry name" value="NTP-PPase_dUTPase"/>
    <property type="match status" value="1"/>
</dbReference>
<reference evidence="3" key="1">
    <citation type="submission" date="2022-08" db="EMBL/GenBank/DDBJ databases">
        <authorList>
            <person name="Kallberg Y."/>
            <person name="Tangrot J."/>
            <person name="Rosling A."/>
        </authorList>
    </citation>
    <scope>NUCLEOTIDE SEQUENCE</scope>
    <source>
        <strain evidence="3">Wild A</strain>
    </source>
</reference>
<feature type="region of interest" description="Disordered" evidence="2">
    <location>
        <begin position="1218"/>
        <end position="1373"/>
    </location>
</feature>
<dbReference type="SUPFAM" id="SSF101386">
    <property type="entry name" value="all-alpha NTP pyrophosphatases"/>
    <property type="match status" value="1"/>
</dbReference>
<sequence length="1542" mass="171392">MRIRTPKANLPKNYEIEEVPVPRTIDEAFNSIKQGKQVRNVDGSEMTAEQINTWQETIREVEEIEDQIVNLNLELENENHSSARQAEIERTKRELQTRVIAALRIIVDKPLEYYEPFNHTYIPSAELKAKVLAKRVENPTIEELEYLFLVNDEFEAGGEKYFALNKETLEKYLEHEHYDSSIYLTPQFGSNVFCREFASLAAAQDFITNEKKQKSFEPIEEIKNVISKFNNLEIGEARKEKIKTIQSEVYLKLVGNLTNLLRASGLNRNILAAENRNFEGAITEDISTKKNENYFTNFTKIFTEKTGKGRSLTGEIEGLPDRDLILPYQEKLTNPAQTYEEVKVGNLGGFYTYRAVLENAASIEEFRKALLKANQDIEDEINNLARNFAKSYSSVHGLAYVLSFTPDDPSSFFVFKGGENKVDTYLTHLAESIKEKAGDKASTNSVTPIITPQEARNYADKGFLPQEIINKDEVELEGQKNLNFTNQLATQLFKVNTPDKNKIDYYYEAFEDCRQDELSEEDENSLNLYANSISKVDRVLGQIDQDKNFATEDITRTDYEKEIKTIDEALGRKNIAPATIELRKLVDSLNEITSNEPEEGLRKKIIFNARSNFVAKMVNDEIEKSAKEFIENLPLADSLTDPEKAGLNSIVKGIDLDTERKELEAVISFIRLTNQGDEHAIDLINKLVDKTVENIAQNSQPGAHTYKDDKLEGGFIIKRKTEFTAFKDADFKNVIRERVNNALQSSIGYKLDTKIHDFKQKIRNHYTKEAGKLIFGNDILSLLDPTMPKFNRLITENEQFYQGFTFYDARIAYERGWNAADVSAKDYNDPENTAPLSEITIDYLIKQVREGQKNLADIQKYMDIHNSEGELKIYNQKAEIIEALEPESEEGKELRELIAKYCRPLTASDNEPEYRTPGDPIPISSVGTENKVVRAGSIPRGATLKTGAGNLNTGVYSTQAIIHAAPGSWTDNGNQEEKFFQEVSLAVKNALILAKRGGYRRLAVPFLGSAIFGGNSDRAKLARVVVNSAIQQSIKDNYEAVKEAKTKHNKIELRRFDNIKDFSGEVDAIISAANTRVVSPGDGGIAEAIQTASGIRETLIREKNGIIGKFNTAIEEINRGGRQGDNTLTVALNNFFNSFPAGRSLDAAQRETETILRLDPTLVDFKLLEKVIETTEIIEAVPLTIVDTPDYDGLATLYSTGAGRPNIEQKIEEVANHPDYNNLPAEPEGDEGGNPQQPQQTTGGGGGGGTPQRTPNTATATTTTPEANPVFTFTPSGPSSSSPSGSNSGDSGPSTSPTSPVSSPGGSGGGGGYSGGGSVSSGGGGGYSGGGGGSSSPTTSSPASEPRPSSSSSTPSAPKPVVTSPSASTPEQKLNEQTIEQYVSQQGLTNWSYDSQELEKLTTSQAVAQHVEQVTARARQQKLKLNILVEIGEFANELRSFKIWAKKAKVEENKVKEELIDCLCFFLGLVNLYQIDFLTVASIPFPKTEFNDLGQLKKNEVMNDLLMDFFAKTYHLALVEKAELYPYQVKLTPVQLKTYREW</sequence>
<dbReference type="Gene3D" id="1.10.4010.10">
    <property type="entry name" value="Type II deoxyuridine triphosphatase"/>
    <property type="match status" value="1"/>
</dbReference>
<name>A0A9W4X0L1_9GLOM</name>
<dbReference type="InterPro" id="IPR014871">
    <property type="entry name" value="dUTPase/dCTP_pyrophosphatase"/>
</dbReference>
<evidence type="ECO:0000313" key="3">
    <source>
        <dbReference type="EMBL" id="CAI2186351.1"/>
    </source>
</evidence>
<proteinExistence type="predicted"/>